<dbReference type="AlphaFoldDB" id="A0A2U1PG86"/>
<dbReference type="Pfam" id="PF11926">
    <property type="entry name" value="DUF3444"/>
    <property type="match status" value="2"/>
</dbReference>
<keyword evidence="3" id="KW-1185">Reference proteome</keyword>
<name>A0A2U1PG86_ARTAN</name>
<dbReference type="OrthoDB" id="10250354at2759"/>
<dbReference type="Proteomes" id="UP000245207">
    <property type="component" value="Unassembled WGS sequence"/>
</dbReference>
<gene>
    <name evidence="2" type="ORF">CTI12_AA157590</name>
</gene>
<sequence>MPRSYIQIRKVHSSPFRLEVIWLVAVPESPEEIVWAEEGLPVACGKFKRLGQHLPISAHTLCFSHHIAYEKDGNAVVIYPKKGEIWALYKDWDIKWSSDPESHMAFKYEIVEVLSDFDKEHGILVAYMVKVEGFVSVFRRTSRLQLAECCIPSSKLFNFSHYIPSLKLTGTERADVPIGSFELDTLACFYHYGSDSDRKMCCIYRSPRGLKRDLENSIGNGPSGEDDVVEISSTSFKKRAKLSSPTGGNEAIVIHDFTLDKQNWSFQEGQIWALNIGRYGQIKKIESSSTRLHVDLLELCSDVNRPNFCGLFRASKGGRQVFQQDSLLYLVKAELNGKNRFNIHPREKEIWVLKNKEDTMLTLSDLNASDCSIVEVVKSNGDFISVLSLSRVPGYKSIFRAPEIQNSKAKKVMEIPFADSKRFFCRVPAFLLTLEQDGRLNGSWELNLAEFPGN</sequence>
<feature type="domain" description="DUF3444" evidence="1">
    <location>
        <begin position="1"/>
        <end position="172"/>
    </location>
</feature>
<evidence type="ECO:0000259" key="1">
    <source>
        <dbReference type="Pfam" id="PF11926"/>
    </source>
</evidence>
<comment type="caution">
    <text evidence="2">The sequence shown here is derived from an EMBL/GenBank/DDBJ whole genome shotgun (WGS) entry which is preliminary data.</text>
</comment>
<dbReference type="STRING" id="35608.A0A2U1PG86"/>
<reference evidence="2 3" key="1">
    <citation type="journal article" date="2018" name="Mol. Plant">
        <title>The genome of Artemisia annua provides insight into the evolution of Asteraceae family and artemisinin biosynthesis.</title>
        <authorList>
            <person name="Shen Q."/>
            <person name="Zhang L."/>
            <person name="Liao Z."/>
            <person name="Wang S."/>
            <person name="Yan T."/>
            <person name="Shi P."/>
            <person name="Liu M."/>
            <person name="Fu X."/>
            <person name="Pan Q."/>
            <person name="Wang Y."/>
            <person name="Lv Z."/>
            <person name="Lu X."/>
            <person name="Zhang F."/>
            <person name="Jiang W."/>
            <person name="Ma Y."/>
            <person name="Chen M."/>
            <person name="Hao X."/>
            <person name="Li L."/>
            <person name="Tang Y."/>
            <person name="Lv G."/>
            <person name="Zhou Y."/>
            <person name="Sun X."/>
            <person name="Brodelius P.E."/>
            <person name="Rose J.K.C."/>
            <person name="Tang K."/>
        </authorList>
    </citation>
    <scope>NUCLEOTIDE SEQUENCE [LARGE SCALE GENOMIC DNA]</scope>
    <source>
        <strain evidence="3">cv. Huhao1</strain>
        <tissue evidence="2">Leaf</tissue>
    </source>
</reference>
<organism evidence="2 3">
    <name type="scientific">Artemisia annua</name>
    <name type="common">Sweet wormwood</name>
    <dbReference type="NCBI Taxonomy" id="35608"/>
    <lineage>
        <taxon>Eukaryota</taxon>
        <taxon>Viridiplantae</taxon>
        <taxon>Streptophyta</taxon>
        <taxon>Embryophyta</taxon>
        <taxon>Tracheophyta</taxon>
        <taxon>Spermatophyta</taxon>
        <taxon>Magnoliopsida</taxon>
        <taxon>eudicotyledons</taxon>
        <taxon>Gunneridae</taxon>
        <taxon>Pentapetalae</taxon>
        <taxon>asterids</taxon>
        <taxon>campanulids</taxon>
        <taxon>Asterales</taxon>
        <taxon>Asteraceae</taxon>
        <taxon>Asteroideae</taxon>
        <taxon>Anthemideae</taxon>
        <taxon>Artemisiinae</taxon>
        <taxon>Artemisia</taxon>
    </lineage>
</organism>
<proteinExistence type="predicted"/>
<dbReference type="PANTHER" id="PTHR45089:SF57">
    <property type="entry name" value="DNAJ HEAT SHOCK N-TERMINAL DOMAIN-CONTAINING PROTEIN"/>
    <property type="match status" value="1"/>
</dbReference>
<accession>A0A2U1PG86</accession>
<protein>
    <submittedName>
        <fullName evidence="2">DnaJ domain-containing protein</fullName>
    </submittedName>
</protein>
<dbReference type="PANTHER" id="PTHR45089">
    <property type="entry name" value="DNAJ HEAT SHOCK AMINO-TERMINAL DOMAIN PROTEIN-RELATED"/>
    <property type="match status" value="1"/>
</dbReference>
<evidence type="ECO:0000313" key="3">
    <source>
        <dbReference type="Proteomes" id="UP000245207"/>
    </source>
</evidence>
<dbReference type="InterPro" id="IPR024593">
    <property type="entry name" value="DUF3444"/>
</dbReference>
<evidence type="ECO:0000313" key="2">
    <source>
        <dbReference type="EMBL" id="PWA84781.1"/>
    </source>
</evidence>
<dbReference type="EMBL" id="PKPP01001192">
    <property type="protein sequence ID" value="PWA84781.1"/>
    <property type="molecule type" value="Genomic_DNA"/>
</dbReference>
<feature type="domain" description="DUF3444" evidence="1">
    <location>
        <begin position="254"/>
        <end position="434"/>
    </location>
</feature>